<protein>
    <submittedName>
        <fullName evidence="11">Putative effector protein</fullName>
    </submittedName>
</protein>
<sequence>MIFLNRLFAVAVLGGVSTALAMPALNGRDPTDLVCGGDRFSTTNLPAANEALLAKGSSSSFASRVVNVYWNVIHADKSFKNGYLTSEQAGAAINALNEHFAIADLSFKLAKLQYKENADWFKHVNVGMGNVLDNPQAAAMKDELHTGTAQDLNLYSVGFGDSSLGGYATFPWWYTDSPKRDGVVFKWNTIPGNNSLPNYNQGKILAHEVGHWAGLFHTFQGGCDEKGGDYVDDTPAEASAASGCPATRDTCPGGGQDPIHNHMDYTYDACKTDPFTRGQLYRIQAGMNLYRVE</sequence>
<dbReference type="PANTHER" id="PTHR47466">
    <property type="match status" value="1"/>
</dbReference>
<evidence type="ECO:0000256" key="7">
    <source>
        <dbReference type="ARBA" id="ARBA00023049"/>
    </source>
</evidence>
<evidence type="ECO:0000256" key="3">
    <source>
        <dbReference type="ARBA" id="ARBA00022723"/>
    </source>
</evidence>
<evidence type="ECO:0000313" key="12">
    <source>
        <dbReference type="Proteomes" id="UP000383932"/>
    </source>
</evidence>
<keyword evidence="5" id="KW-0378">Hydrolase</keyword>
<keyword evidence="3" id="KW-0479">Metal-binding</keyword>
<dbReference type="AlphaFoldDB" id="A0A5N5QFK1"/>
<dbReference type="GO" id="GO:0046872">
    <property type="term" value="F:metal ion binding"/>
    <property type="evidence" value="ECO:0007669"/>
    <property type="project" value="UniProtKB-KW"/>
</dbReference>
<feature type="chain" id="PRO_5024303929" evidence="9">
    <location>
        <begin position="22"/>
        <end position="293"/>
    </location>
</feature>
<evidence type="ECO:0000256" key="8">
    <source>
        <dbReference type="ARBA" id="ARBA00023157"/>
    </source>
</evidence>
<organism evidence="11 12">
    <name type="scientific">Ceratobasidium theobromae</name>
    <dbReference type="NCBI Taxonomy" id="1582974"/>
    <lineage>
        <taxon>Eukaryota</taxon>
        <taxon>Fungi</taxon>
        <taxon>Dikarya</taxon>
        <taxon>Basidiomycota</taxon>
        <taxon>Agaricomycotina</taxon>
        <taxon>Agaricomycetes</taxon>
        <taxon>Cantharellales</taxon>
        <taxon>Ceratobasidiaceae</taxon>
        <taxon>Ceratobasidium</taxon>
    </lineage>
</organism>
<dbReference type="GO" id="GO:0006508">
    <property type="term" value="P:proteolysis"/>
    <property type="evidence" value="ECO:0007669"/>
    <property type="project" value="UniProtKB-KW"/>
</dbReference>
<dbReference type="InterPro" id="IPR024079">
    <property type="entry name" value="MetalloPept_cat_dom_sf"/>
</dbReference>
<comment type="caution">
    <text evidence="11">The sequence shown here is derived from an EMBL/GenBank/DDBJ whole genome shotgun (WGS) entry which is preliminary data.</text>
</comment>
<keyword evidence="6" id="KW-0862">Zinc</keyword>
<dbReference type="EMBL" id="SSOP01000184">
    <property type="protein sequence ID" value="KAB5590248.1"/>
    <property type="molecule type" value="Genomic_DNA"/>
</dbReference>
<dbReference type="Pfam" id="PF05572">
    <property type="entry name" value="Peptidase_M43"/>
    <property type="match status" value="1"/>
</dbReference>
<gene>
    <name evidence="11" type="ORF">CTheo_6300</name>
</gene>
<evidence type="ECO:0000256" key="6">
    <source>
        <dbReference type="ARBA" id="ARBA00022833"/>
    </source>
</evidence>
<dbReference type="Proteomes" id="UP000383932">
    <property type="component" value="Unassembled WGS sequence"/>
</dbReference>
<dbReference type="PANTHER" id="PTHR47466:SF1">
    <property type="entry name" value="METALLOPROTEASE MEP1 (AFU_ORTHOLOGUE AFUA_1G07730)-RELATED"/>
    <property type="match status" value="1"/>
</dbReference>
<reference evidence="11 12" key="1">
    <citation type="journal article" date="2019" name="Fungal Biol. Biotechnol.">
        <title>Draft genome sequence of fastidious pathogen Ceratobasidium theobromae, which causes vascular-streak dieback in Theobroma cacao.</title>
        <authorList>
            <person name="Ali S.S."/>
            <person name="Asman A."/>
            <person name="Shao J."/>
            <person name="Firmansyah A.P."/>
            <person name="Susilo A.W."/>
            <person name="Rosmana A."/>
            <person name="McMahon P."/>
            <person name="Junaid M."/>
            <person name="Guest D."/>
            <person name="Kheng T.Y."/>
            <person name="Meinhardt L.W."/>
            <person name="Bailey B.A."/>
        </authorList>
    </citation>
    <scope>NUCLEOTIDE SEQUENCE [LARGE SCALE GENOMIC DNA]</scope>
    <source>
        <strain evidence="11 12">CT2</strain>
    </source>
</reference>
<dbReference type="InterPro" id="IPR008754">
    <property type="entry name" value="Peptidase_M43"/>
</dbReference>
<keyword evidence="12" id="KW-1185">Reference proteome</keyword>
<dbReference type="SUPFAM" id="SSF55486">
    <property type="entry name" value="Metalloproteases ('zincins'), catalytic domain"/>
    <property type="match status" value="1"/>
</dbReference>
<evidence type="ECO:0000313" key="11">
    <source>
        <dbReference type="EMBL" id="KAB5590248.1"/>
    </source>
</evidence>
<feature type="signal peptide" evidence="9">
    <location>
        <begin position="1"/>
        <end position="21"/>
    </location>
</feature>
<comment type="similarity">
    <text evidence="1">Belongs to the peptidase M43B family.</text>
</comment>
<evidence type="ECO:0000256" key="5">
    <source>
        <dbReference type="ARBA" id="ARBA00022801"/>
    </source>
</evidence>
<evidence type="ECO:0000256" key="9">
    <source>
        <dbReference type="SAM" id="SignalP"/>
    </source>
</evidence>
<keyword evidence="2" id="KW-0645">Protease</keyword>
<dbReference type="GO" id="GO:0008237">
    <property type="term" value="F:metallopeptidase activity"/>
    <property type="evidence" value="ECO:0007669"/>
    <property type="project" value="UniProtKB-KW"/>
</dbReference>
<feature type="domain" description="Peptidase M43 pregnancy-associated plasma-A" evidence="10">
    <location>
        <begin position="181"/>
        <end position="287"/>
    </location>
</feature>
<evidence type="ECO:0000259" key="10">
    <source>
        <dbReference type="Pfam" id="PF05572"/>
    </source>
</evidence>
<keyword evidence="7" id="KW-0482">Metalloprotease</keyword>
<accession>A0A5N5QFK1</accession>
<evidence type="ECO:0000256" key="2">
    <source>
        <dbReference type="ARBA" id="ARBA00022670"/>
    </source>
</evidence>
<evidence type="ECO:0000256" key="4">
    <source>
        <dbReference type="ARBA" id="ARBA00022729"/>
    </source>
</evidence>
<keyword evidence="8" id="KW-1015">Disulfide bond</keyword>
<dbReference type="Gene3D" id="3.40.390.10">
    <property type="entry name" value="Collagenase (Catalytic Domain)"/>
    <property type="match status" value="1"/>
</dbReference>
<proteinExistence type="inferred from homology"/>
<dbReference type="CDD" id="cd04275">
    <property type="entry name" value="ZnMc_pappalysin_like"/>
    <property type="match status" value="1"/>
</dbReference>
<dbReference type="OrthoDB" id="536211at2759"/>
<keyword evidence="4 9" id="KW-0732">Signal</keyword>
<evidence type="ECO:0000256" key="1">
    <source>
        <dbReference type="ARBA" id="ARBA00008721"/>
    </source>
</evidence>
<name>A0A5N5QFK1_9AGAM</name>